<dbReference type="Gene3D" id="3.90.1750.20">
    <property type="entry name" value="Putative Large Serine Recombinase, Chain B, Domain 2"/>
    <property type="match status" value="1"/>
</dbReference>
<dbReference type="InterPro" id="IPR011109">
    <property type="entry name" value="DNA_bind_recombinase_dom"/>
</dbReference>
<evidence type="ECO:0000313" key="5">
    <source>
        <dbReference type="Proteomes" id="UP000248714"/>
    </source>
</evidence>
<dbReference type="PANTHER" id="PTHR30461">
    <property type="entry name" value="DNA-INVERTASE FROM LAMBDOID PROPHAGE"/>
    <property type="match status" value="1"/>
</dbReference>
<reference evidence="4 5" key="1">
    <citation type="submission" date="2018-06" db="EMBL/GenBank/DDBJ databases">
        <title>Genomic Encyclopedia of Type Strains, Phase IV (KMG-IV): sequencing the most valuable type-strain genomes for metagenomic binning, comparative biology and taxonomic classification.</title>
        <authorList>
            <person name="Goeker M."/>
        </authorList>
    </citation>
    <scope>NUCLEOTIDE SEQUENCE [LARGE SCALE GENOMIC DNA]</scope>
    <source>
        <strain evidence="4 5">DSM 45479</strain>
    </source>
</reference>
<gene>
    <name evidence="4" type="ORF">C8D87_104179</name>
</gene>
<sequence length="301" mass="34318">MLSPRDHFRNVRGLKVKGAKWNPQTIFKTLESRAWLGVVSHEGNPVLDPEGNEITKAEPLISLETWHRIQSALQERRIGKVNNRTSDASPLLGVIGCKECQANMHHRAQMMSGKQYRYYYCPKKHGKSVKAVEFENAFEQTFLTLLGDKTVMRREYVAAENHTVELMDAKATLNSLMASMMSAQSNTVREALTQQIASVDLRIAHLESLPQREAEWRMVPTGKTYAQEWDYADQEGRRQLLINSGIRALTINLGKGKTPVSFYIPANILERMEDQDASDFRSEESPWELTVQELNELINNN</sequence>
<evidence type="ECO:0000256" key="1">
    <source>
        <dbReference type="ARBA" id="ARBA00023125"/>
    </source>
</evidence>
<name>A0ABX9E7G9_9PSEU</name>
<organism evidence="4 5">
    <name type="scientific">Lentzea atacamensis</name>
    <dbReference type="NCBI Taxonomy" id="531938"/>
    <lineage>
        <taxon>Bacteria</taxon>
        <taxon>Bacillati</taxon>
        <taxon>Actinomycetota</taxon>
        <taxon>Actinomycetes</taxon>
        <taxon>Pseudonocardiales</taxon>
        <taxon>Pseudonocardiaceae</taxon>
        <taxon>Lentzea</taxon>
    </lineage>
</organism>
<dbReference type="PANTHER" id="PTHR30461:SF2">
    <property type="entry name" value="SERINE RECOMBINASE PINE-RELATED"/>
    <property type="match status" value="1"/>
</dbReference>
<dbReference type="InterPro" id="IPR050639">
    <property type="entry name" value="SSR_resolvase"/>
</dbReference>
<accession>A0ABX9E7G9</accession>
<proteinExistence type="predicted"/>
<feature type="domain" description="Recombinase" evidence="3">
    <location>
        <begin position="16"/>
        <end position="76"/>
    </location>
</feature>
<comment type="caution">
    <text evidence="4">The sequence shown here is derived from an EMBL/GenBank/DDBJ whole genome shotgun (WGS) entry which is preliminary data.</text>
</comment>
<dbReference type="Proteomes" id="UP000248714">
    <property type="component" value="Unassembled WGS sequence"/>
</dbReference>
<dbReference type="InterPro" id="IPR038109">
    <property type="entry name" value="DNA_bind_recomb_sf"/>
</dbReference>
<evidence type="ECO:0000259" key="3">
    <source>
        <dbReference type="Pfam" id="PF07508"/>
    </source>
</evidence>
<evidence type="ECO:0000313" key="4">
    <source>
        <dbReference type="EMBL" id="RAS65629.1"/>
    </source>
</evidence>
<keyword evidence="5" id="KW-1185">Reference proteome</keyword>
<protein>
    <submittedName>
        <fullName evidence="4">Recombinase</fullName>
    </submittedName>
</protein>
<evidence type="ECO:0000256" key="2">
    <source>
        <dbReference type="ARBA" id="ARBA00023172"/>
    </source>
</evidence>
<dbReference type="EMBL" id="QLTT01000004">
    <property type="protein sequence ID" value="RAS65629.1"/>
    <property type="molecule type" value="Genomic_DNA"/>
</dbReference>
<dbReference type="Pfam" id="PF07508">
    <property type="entry name" value="Recombinase"/>
    <property type="match status" value="1"/>
</dbReference>
<keyword evidence="2" id="KW-0233">DNA recombination</keyword>
<keyword evidence="1" id="KW-0238">DNA-binding</keyword>